<feature type="modified residue" description="4-aspartylphosphate" evidence="6">
    <location>
        <position position="54"/>
    </location>
</feature>
<dbReference type="GO" id="GO:0000155">
    <property type="term" value="F:phosphorelay sensor kinase activity"/>
    <property type="evidence" value="ECO:0007669"/>
    <property type="project" value="InterPro"/>
</dbReference>
<evidence type="ECO:0000256" key="3">
    <source>
        <dbReference type="ARBA" id="ARBA00022553"/>
    </source>
</evidence>
<dbReference type="InterPro" id="IPR001789">
    <property type="entry name" value="Sig_transdc_resp-reg_receiver"/>
</dbReference>
<organism evidence="10">
    <name type="scientific">uncultured Armatimonadetes bacterium</name>
    <dbReference type="NCBI Taxonomy" id="157466"/>
    <lineage>
        <taxon>Bacteria</taxon>
        <taxon>Bacillati</taxon>
        <taxon>Armatimonadota</taxon>
        <taxon>environmental samples</taxon>
    </lineage>
</organism>
<dbReference type="AlphaFoldDB" id="A0A6J4JHQ3"/>
<evidence type="ECO:0000256" key="2">
    <source>
        <dbReference type="ARBA" id="ARBA00012438"/>
    </source>
</evidence>
<sequence length="389" mass="43594">MARRHTILVVDDEPDVVQSVQDLLRLDYKVLGATRAEDGMRLLGEQEVHVVMTDQRMPETTGVEFLHHVRGAYPDAVRLLFTGYADVRAVIDAINQGSVYRYITKPWDPDELQTIIREATVRYDLIAERNRLIGELQEKNRELEQAYRGLQEASDLKTAFIQVASHELRTPLTILLGLTKLAESVPDVPDPLPDWLRRMNQGAERLQRLINQIITMLAAGRYDQALDRQPTDLADLICEATDDVRPFVALRRQTLDLELPKDLGALAIDASRIRDSLDHLLLNAIKFTPDGGRILVSAERGPNGDARIRVRDSGSGIDPADLPRLFEPFFTSFDVSRHSSGHYEYNRKGLGLGLSVVKAFTEMHGGSIEVESTGEGGTTFLITLPDHKD</sequence>
<keyword evidence="3 6" id="KW-0597">Phosphoprotein</keyword>
<feature type="domain" description="Response regulatory" evidence="9">
    <location>
        <begin position="6"/>
        <end position="120"/>
    </location>
</feature>
<dbReference type="CDD" id="cd17569">
    <property type="entry name" value="REC_HupR-like"/>
    <property type="match status" value="1"/>
</dbReference>
<evidence type="ECO:0000256" key="5">
    <source>
        <dbReference type="ARBA" id="ARBA00023012"/>
    </source>
</evidence>
<comment type="catalytic activity">
    <reaction evidence="1">
        <text>ATP + protein L-histidine = ADP + protein N-phospho-L-histidine.</text>
        <dbReference type="EC" id="2.7.13.3"/>
    </reaction>
</comment>
<reference evidence="10" key="1">
    <citation type="submission" date="2020-02" db="EMBL/GenBank/DDBJ databases">
        <authorList>
            <person name="Meier V. D."/>
        </authorList>
    </citation>
    <scope>NUCLEOTIDE SEQUENCE</scope>
    <source>
        <strain evidence="10">AVDCRST_MAG63</strain>
    </source>
</reference>
<dbReference type="PROSITE" id="PS50110">
    <property type="entry name" value="RESPONSE_REGULATORY"/>
    <property type="match status" value="1"/>
</dbReference>
<dbReference type="Gene3D" id="1.10.287.130">
    <property type="match status" value="1"/>
</dbReference>
<dbReference type="InterPro" id="IPR004358">
    <property type="entry name" value="Sig_transdc_His_kin-like_C"/>
</dbReference>
<dbReference type="InterPro" id="IPR011006">
    <property type="entry name" value="CheY-like_superfamily"/>
</dbReference>
<evidence type="ECO:0000313" key="10">
    <source>
        <dbReference type="EMBL" id="CAA9280428.1"/>
    </source>
</evidence>
<dbReference type="SMART" id="SM00448">
    <property type="entry name" value="REC"/>
    <property type="match status" value="1"/>
</dbReference>
<dbReference type="InterPro" id="IPR003661">
    <property type="entry name" value="HisK_dim/P_dom"/>
</dbReference>
<evidence type="ECO:0000256" key="1">
    <source>
        <dbReference type="ARBA" id="ARBA00000085"/>
    </source>
</evidence>
<protein>
    <recommendedName>
        <fullName evidence="2">histidine kinase</fullName>
        <ecNumber evidence="2">2.7.13.3</ecNumber>
    </recommendedName>
</protein>
<evidence type="ECO:0000256" key="7">
    <source>
        <dbReference type="SAM" id="Coils"/>
    </source>
</evidence>
<dbReference type="CDD" id="cd00075">
    <property type="entry name" value="HATPase"/>
    <property type="match status" value="1"/>
</dbReference>
<dbReference type="EMBL" id="CADCTO010000467">
    <property type="protein sequence ID" value="CAA9280428.1"/>
    <property type="molecule type" value="Genomic_DNA"/>
</dbReference>
<dbReference type="SUPFAM" id="SSF55874">
    <property type="entry name" value="ATPase domain of HSP90 chaperone/DNA topoisomerase II/histidine kinase"/>
    <property type="match status" value="1"/>
</dbReference>
<name>A0A6J4JHQ3_9BACT</name>
<accession>A0A6J4JHQ3</accession>
<dbReference type="CDD" id="cd00082">
    <property type="entry name" value="HisKA"/>
    <property type="match status" value="1"/>
</dbReference>
<dbReference type="SUPFAM" id="SSF52172">
    <property type="entry name" value="CheY-like"/>
    <property type="match status" value="1"/>
</dbReference>
<dbReference type="Pfam" id="PF00512">
    <property type="entry name" value="HisKA"/>
    <property type="match status" value="1"/>
</dbReference>
<dbReference type="Gene3D" id="3.30.565.10">
    <property type="entry name" value="Histidine kinase-like ATPase, C-terminal domain"/>
    <property type="match status" value="1"/>
</dbReference>
<dbReference type="PROSITE" id="PS50109">
    <property type="entry name" value="HIS_KIN"/>
    <property type="match status" value="1"/>
</dbReference>
<dbReference type="InterPro" id="IPR036097">
    <property type="entry name" value="HisK_dim/P_sf"/>
</dbReference>
<keyword evidence="4" id="KW-0808">Transferase</keyword>
<evidence type="ECO:0000259" key="8">
    <source>
        <dbReference type="PROSITE" id="PS50109"/>
    </source>
</evidence>
<dbReference type="SUPFAM" id="SSF47384">
    <property type="entry name" value="Homodimeric domain of signal transducing histidine kinase"/>
    <property type="match status" value="1"/>
</dbReference>
<dbReference type="InterPro" id="IPR036890">
    <property type="entry name" value="HATPase_C_sf"/>
</dbReference>
<dbReference type="InterPro" id="IPR003594">
    <property type="entry name" value="HATPase_dom"/>
</dbReference>
<keyword evidence="7" id="KW-0175">Coiled coil</keyword>
<feature type="domain" description="Histidine kinase" evidence="8">
    <location>
        <begin position="163"/>
        <end position="388"/>
    </location>
</feature>
<dbReference type="Pfam" id="PF00072">
    <property type="entry name" value="Response_reg"/>
    <property type="match status" value="1"/>
</dbReference>
<dbReference type="EC" id="2.7.13.3" evidence="2"/>
<keyword evidence="4" id="KW-0418">Kinase</keyword>
<dbReference type="PRINTS" id="PR00344">
    <property type="entry name" value="BCTRLSENSOR"/>
</dbReference>
<dbReference type="SMART" id="SM00388">
    <property type="entry name" value="HisKA"/>
    <property type="match status" value="1"/>
</dbReference>
<evidence type="ECO:0000256" key="6">
    <source>
        <dbReference type="PROSITE-ProRule" id="PRU00169"/>
    </source>
</evidence>
<evidence type="ECO:0000259" key="9">
    <source>
        <dbReference type="PROSITE" id="PS50110"/>
    </source>
</evidence>
<dbReference type="SMART" id="SM00387">
    <property type="entry name" value="HATPase_c"/>
    <property type="match status" value="1"/>
</dbReference>
<dbReference type="Pfam" id="PF02518">
    <property type="entry name" value="HATPase_c"/>
    <property type="match status" value="1"/>
</dbReference>
<evidence type="ECO:0000256" key="4">
    <source>
        <dbReference type="ARBA" id="ARBA00022777"/>
    </source>
</evidence>
<keyword evidence="5" id="KW-0902">Two-component regulatory system</keyword>
<dbReference type="Gene3D" id="3.40.50.2300">
    <property type="match status" value="1"/>
</dbReference>
<dbReference type="PANTHER" id="PTHR43547:SF2">
    <property type="entry name" value="HYBRID SIGNAL TRANSDUCTION HISTIDINE KINASE C"/>
    <property type="match status" value="1"/>
</dbReference>
<gene>
    <name evidence="10" type="ORF">AVDCRST_MAG63-3504</name>
</gene>
<dbReference type="InterPro" id="IPR005467">
    <property type="entry name" value="His_kinase_dom"/>
</dbReference>
<dbReference type="PANTHER" id="PTHR43547">
    <property type="entry name" value="TWO-COMPONENT HISTIDINE KINASE"/>
    <property type="match status" value="1"/>
</dbReference>
<proteinExistence type="predicted"/>
<feature type="coiled-coil region" evidence="7">
    <location>
        <begin position="126"/>
        <end position="156"/>
    </location>
</feature>